<dbReference type="NCBIfam" id="TIGR01764">
    <property type="entry name" value="excise"/>
    <property type="match status" value="1"/>
</dbReference>
<feature type="domain" description="Helix-turn-helix" evidence="1">
    <location>
        <begin position="1"/>
        <end position="45"/>
    </location>
</feature>
<name>A0ABX0Z7P6_9ACTN</name>
<dbReference type="SUPFAM" id="SSF46955">
    <property type="entry name" value="Putative DNA-binding domain"/>
    <property type="match status" value="1"/>
</dbReference>
<keyword evidence="3" id="KW-1185">Reference proteome</keyword>
<evidence type="ECO:0000313" key="3">
    <source>
        <dbReference type="Proteomes" id="UP000783871"/>
    </source>
</evidence>
<proteinExistence type="predicted"/>
<dbReference type="InterPro" id="IPR041657">
    <property type="entry name" value="HTH_17"/>
</dbReference>
<dbReference type="InterPro" id="IPR010093">
    <property type="entry name" value="SinI_DNA-bd"/>
</dbReference>
<gene>
    <name evidence="2" type="ORF">HCJ94_08795</name>
</gene>
<dbReference type="Pfam" id="PF12728">
    <property type="entry name" value="HTH_17"/>
    <property type="match status" value="1"/>
</dbReference>
<protein>
    <submittedName>
        <fullName evidence="2">Helix-turn-helix domain-containing protein</fullName>
    </submittedName>
</protein>
<reference evidence="2 3" key="1">
    <citation type="submission" date="2020-03" db="EMBL/GenBank/DDBJ databases">
        <title>WGS of actinomycetes isolated from Thailand.</title>
        <authorList>
            <person name="Thawai C."/>
        </authorList>
    </citation>
    <scope>NUCLEOTIDE SEQUENCE [LARGE SCALE GENOMIC DNA]</scope>
    <source>
        <strain evidence="2 3">HSS6-12</strain>
    </source>
</reference>
<accession>A0ABX0Z7P6</accession>
<evidence type="ECO:0000259" key="1">
    <source>
        <dbReference type="Pfam" id="PF12728"/>
    </source>
</evidence>
<dbReference type="Proteomes" id="UP000783871">
    <property type="component" value="Unassembled WGS sequence"/>
</dbReference>
<evidence type="ECO:0000313" key="2">
    <source>
        <dbReference type="EMBL" id="NJP32070.1"/>
    </source>
</evidence>
<comment type="caution">
    <text evidence="2">The sequence shown here is derived from an EMBL/GenBank/DDBJ whole genome shotgun (WGS) entry which is preliminary data.</text>
</comment>
<sequence length="144" mass="15378">MYSVEQVAERLGLHVRTVRGYIRSGRLRAVRIGKQYRIAARDLAALTGGTAPVTAPGPVGPVEVSSIVRIDGVDQVAADRLGTLVQAGAATRHDPGPPLRLQTMYDDERNRMTLVILGDPTATADLLRLVDSVLDGVLDDGARP</sequence>
<organism evidence="2 3">
    <name type="scientific">Micromonospora thermarum</name>
    <dbReference type="NCBI Taxonomy" id="2720024"/>
    <lineage>
        <taxon>Bacteria</taxon>
        <taxon>Bacillati</taxon>
        <taxon>Actinomycetota</taxon>
        <taxon>Actinomycetes</taxon>
        <taxon>Micromonosporales</taxon>
        <taxon>Micromonosporaceae</taxon>
        <taxon>Micromonospora</taxon>
    </lineage>
</organism>
<dbReference type="EMBL" id="JAATEO010000007">
    <property type="protein sequence ID" value="NJP32070.1"/>
    <property type="molecule type" value="Genomic_DNA"/>
</dbReference>
<dbReference type="InterPro" id="IPR009061">
    <property type="entry name" value="DNA-bd_dom_put_sf"/>
</dbReference>